<gene>
    <name evidence="7" type="ORF">BK809_0005266</name>
</gene>
<proteinExistence type="inferred from homology"/>
<evidence type="ECO:0000313" key="7">
    <source>
        <dbReference type="EMBL" id="OMP88547.1"/>
    </source>
</evidence>
<keyword evidence="5" id="KW-0349">Heme</keyword>
<dbReference type="GO" id="GO:0005506">
    <property type="term" value="F:iron ion binding"/>
    <property type="evidence" value="ECO:0007669"/>
    <property type="project" value="InterPro"/>
</dbReference>
<dbReference type="PRINTS" id="PR00385">
    <property type="entry name" value="P450"/>
</dbReference>
<keyword evidence="4 5" id="KW-0408">Iron</keyword>
<feature type="binding site" description="axial binding residue" evidence="5">
    <location>
        <position position="503"/>
    </location>
    <ligand>
        <name>heme</name>
        <dbReference type="ChEBI" id="CHEBI:30413"/>
    </ligand>
    <ligandPart>
        <name>Fe</name>
        <dbReference type="ChEBI" id="CHEBI:18248"/>
    </ligandPart>
</feature>
<dbReference type="PRINTS" id="PR00465">
    <property type="entry name" value="EP450IV"/>
</dbReference>
<dbReference type="PANTHER" id="PTHR24305:SF78">
    <property type="entry name" value="P450, PUTATIVE (EUROFUNG)-RELATED"/>
    <property type="match status" value="1"/>
</dbReference>
<feature type="transmembrane region" description="Helical" evidence="6">
    <location>
        <begin position="61"/>
        <end position="83"/>
    </location>
</feature>
<evidence type="ECO:0000256" key="5">
    <source>
        <dbReference type="PIRSR" id="PIRSR602403-1"/>
    </source>
</evidence>
<dbReference type="OrthoDB" id="6692864at2759"/>
<evidence type="ECO:0000256" key="2">
    <source>
        <dbReference type="ARBA" id="ARBA00010617"/>
    </source>
</evidence>
<dbReference type="InterPro" id="IPR001128">
    <property type="entry name" value="Cyt_P450"/>
</dbReference>
<feature type="transmembrane region" description="Helical" evidence="6">
    <location>
        <begin position="30"/>
        <end position="49"/>
    </location>
</feature>
<organism evidence="7 8">
    <name type="scientific">Diplodia seriata</name>
    <dbReference type="NCBI Taxonomy" id="420778"/>
    <lineage>
        <taxon>Eukaryota</taxon>
        <taxon>Fungi</taxon>
        <taxon>Dikarya</taxon>
        <taxon>Ascomycota</taxon>
        <taxon>Pezizomycotina</taxon>
        <taxon>Dothideomycetes</taxon>
        <taxon>Dothideomycetes incertae sedis</taxon>
        <taxon>Botryosphaeriales</taxon>
        <taxon>Botryosphaeriaceae</taxon>
        <taxon>Diplodia</taxon>
    </lineage>
</organism>
<dbReference type="EMBL" id="MSZU01000074">
    <property type="protein sequence ID" value="OMP88547.1"/>
    <property type="molecule type" value="Genomic_DNA"/>
</dbReference>
<accession>A0A1S8BM26</accession>
<dbReference type="InterPro" id="IPR002403">
    <property type="entry name" value="Cyt_P450_E_grp-IV"/>
</dbReference>
<protein>
    <submittedName>
        <fullName evidence="7">Cytochrome P450 67</fullName>
    </submittedName>
</protein>
<dbReference type="Gene3D" id="1.10.630.10">
    <property type="entry name" value="Cytochrome P450"/>
    <property type="match status" value="1"/>
</dbReference>
<dbReference type="Proteomes" id="UP000190776">
    <property type="component" value="Unassembled WGS sequence"/>
</dbReference>
<sequence length="561" mass="62314">MGVTNVSTWATSAILGAAFHAGTQWLEPDLIVPQTAACFAVLALAGVYVDVQVFDKPLVDTATTLAIVTFGFLLSLTVSTLVYRVFFHRLRKFPGPFAAKLSKFYSLYLSRNLQYHFEAEKLHKKYGDVVRTGPRELSIARISPLNQIITCQKTNFYTMTESRKEAQGLSFKDDIEDHRRARRAWDISLTPAQISKYNAAMQSTITLFLDRLAEPERVGKPVNITDWISWLGYDIMGVVGFGRDFGCLRNAKGHPAIKTLQDFGFMLGLLKHVPWLGNILTRIPGGGGAMAPYARYCKSLVREKIAALSSKTTKPDAPTDVVSWLIKAFEEKKPYAASSIEALDDDARALVIGGADTASATLTNALYNLSAHPSIQHTLHAALAAAIPRDSDPSTWTPDLLDRVPLLDAVVTETLRLQPPVPSGQPRLTPPQGLHIRDPLYGDISIPGDTVVVMPQWVIQRDERYFERATEFVPGRWVAGGAQAHMVRERAAWFPFQVGMYYCVGKQLAMWEMKSVVARTVLRFHVAFAEGEDGEGFVGGIRDTWTLTLPELRLRFTEREG</sequence>
<dbReference type="GO" id="GO:0016705">
    <property type="term" value="F:oxidoreductase activity, acting on paired donors, with incorporation or reduction of molecular oxygen"/>
    <property type="evidence" value="ECO:0007669"/>
    <property type="project" value="InterPro"/>
</dbReference>
<evidence type="ECO:0000256" key="4">
    <source>
        <dbReference type="ARBA" id="ARBA00023004"/>
    </source>
</evidence>
<comment type="cofactor">
    <cofactor evidence="1 5">
        <name>heme</name>
        <dbReference type="ChEBI" id="CHEBI:30413"/>
    </cofactor>
</comment>
<dbReference type="GO" id="GO:0020037">
    <property type="term" value="F:heme binding"/>
    <property type="evidence" value="ECO:0007669"/>
    <property type="project" value="InterPro"/>
</dbReference>
<evidence type="ECO:0000256" key="1">
    <source>
        <dbReference type="ARBA" id="ARBA00001971"/>
    </source>
</evidence>
<comment type="caution">
    <text evidence="7">The sequence shown here is derived from an EMBL/GenBank/DDBJ whole genome shotgun (WGS) entry which is preliminary data.</text>
</comment>
<reference evidence="7 8" key="1">
    <citation type="submission" date="2017-01" db="EMBL/GenBank/DDBJ databases">
        <title>Draft genome sequence of Diplodia seriata F98.1, a fungal species involved in grapevine trunk diseases.</title>
        <authorList>
            <person name="Robert-Siegwald G."/>
            <person name="Vallet J."/>
            <person name="Abou-Mansour E."/>
            <person name="Xu J."/>
            <person name="Rey P."/>
            <person name="Bertsch C."/>
            <person name="Rego C."/>
            <person name="Larignon P."/>
            <person name="Fontaine F."/>
            <person name="Lebrun M.-H."/>
        </authorList>
    </citation>
    <scope>NUCLEOTIDE SEQUENCE [LARGE SCALE GENOMIC DNA]</scope>
    <source>
        <strain evidence="7 8">F98.1</strain>
    </source>
</reference>
<dbReference type="Pfam" id="PF00067">
    <property type="entry name" value="p450"/>
    <property type="match status" value="1"/>
</dbReference>
<keyword evidence="6" id="KW-0472">Membrane</keyword>
<dbReference type="SUPFAM" id="SSF48264">
    <property type="entry name" value="Cytochrome P450"/>
    <property type="match status" value="1"/>
</dbReference>
<dbReference type="PANTHER" id="PTHR24305">
    <property type="entry name" value="CYTOCHROME P450"/>
    <property type="match status" value="1"/>
</dbReference>
<dbReference type="GO" id="GO:0004497">
    <property type="term" value="F:monooxygenase activity"/>
    <property type="evidence" value="ECO:0007669"/>
    <property type="project" value="InterPro"/>
</dbReference>
<evidence type="ECO:0000313" key="8">
    <source>
        <dbReference type="Proteomes" id="UP000190776"/>
    </source>
</evidence>
<dbReference type="AlphaFoldDB" id="A0A1S8BM26"/>
<evidence type="ECO:0000256" key="6">
    <source>
        <dbReference type="SAM" id="Phobius"/>
    </source>
</evidence>
<keyword evidence="6" id="KW-1133">Transmembrane helix</keyword>
<name>A0A1S8BM26_9PEZI</name>
<dbReference type="InterPro" id="IPR050121">
    <property type="entry name" value="Cytochrome_P450_monoxygenase"/>
</dbReference>
<keyword evidence="3 5" id="KW-0479">Metal-binding</keyword>
<evidence type="ECO:0000256" key="3">
    <source>
        <dbReference type="ARBA" id="ARBA00022723"/>
    </source>
</evidence>
<keyword evidence="6" id="KW-0812">Transmembrane</keyword>
<dbReference type="InterPro" id="IPR036396">
    <property type="entry name" value="Cyt_P450_sf"/>
</dbReference>
<dbReference type="STRING" id="420778.A0A1S8BM26"/>
<comment type="similarity">
    <text evidence="2">Belongs to the cytochrome P450 family.</text>
</comment>